<keyword evidence="3 7" id="KW-0812">Transmembrane</keyword>
<evidence type="ECO:0000256" key="6">
    <source>
        <dbReference type="ARBA" id="ARBA00023136"/>
    </source>
</evidence>
<dbReference type="InterPro" id="IPR038770">
    <property type="entry name" value="Na+/solute_symporter_sf"/>
</dbReference>
<keyword evidence="4" id="KW-0813">Transport</keyword>
<feature type="transmembrane region" description="Helical" evidence="7">
    <location>
        <begin position="313"/>
        <end position="335"/>
    </location>
</feature>
<dbReference type="InterPro" id="IPR004710">
    <property type="entry name" value="Bilac:Na_transpt"/>
</dbReference>
<dbReference type="Gene3D" id="1.20.1530.20">
    <property type="match status" value="1"/>
</dbReference>
<sequence>MCPLWPLHIILMYILAMCPLWFVACRLASKAVTLGVQFTPAELDLYMYKTKEVSLTGRLTQDDLDNRVIRALVDHPDIASVSPDELYFRKEPGSDSWSSAFNVSGDFLGYTSVRLCVSKKEDPAKSCIGETPVLPVTVKREPATLDRIFTSSVIILVSIIFINFGCALDLASLKQAIMRPVGPVIGLVSHFVFLPLLSYALGELLFPENRTLRLGLFFTGISPAGGASNIWTYSLGGNLNLSVTMTAVSTLASFALIPLWVFTLGQFIFGNGPVGVPYSKISTSAVGLLVPLVVGYLLQIYCKRLSGIMVRILKPFSAMLIVFIVVFATVTNIYLFKLFTWQIIVAGIGLPFLGYMAGLLLALALRQPREDITAISIETGVQNTGIAIFLLKFCLPQPAADLTTVAPVSVAIMTPLPLVAYCFWLKCLKTRPRQTFPPFPKERTV</sequence>
<keyword evidence="5 7" id="KW-1133">Transmembrane helix</keyword>
<keyword evidence="6 7" id="KW-0472">Membrane</keyword>
<gene>
    <name evidence="8" type="ORF">NTJ_10150</name>
</gene>
<reference evidence="8 9" key="1">
    <citation type="submission" date="2023-09" db="EMBL/GenBank/DDBJ databases">
        <title>Nesidiocoris tenuis whole genome shotgun sequence.</title>
        <authorList>
            <person name="Shibata T."/>
            <person name="Shimoda M."/>
            <person name="Kobayashi T."/>
            <person name="Uehara T."/>
        </authorList>
    </citation>
    <scope>NUCLEOTIDE SEQUENCE [LARGE SCALE GENOMIC DNA]</scope>
    <source>
        <strain evidence="8 9">Japan</strain>
    </source>
</reference>
<evidence type="ECO:0000256" key="2">
    <source>
        <dbReference type="ARBA" id="ARBA00006528"/>
    </source>
</evidence>
<dbReference type="Proteomes" id="UP001307889">
    <property type="component" value="Chromosome 8"/>
</dbReference>
<organism evidence="8 9">
    <name type="scientific">Nesidiocoris tenuis</name>
    <dbReference type="NCBI Taxonomy" id="355587"/>
    <lineage>
        <taxon>Eukaryota</taxon>
        <taxon>Metazoa</taxon>
        <taxon>Ecdysozoa</taxon>
        <taxon>Arthropoda</taxon>
        <taxon>Hexapoda</taxon>
        <taxon>Insecta</taxon>
        <taxon>Pterygota</taxon>
        <taxon>Neoptera</taxon>
        <taxon>Paraneoptera</taxon>
        <taxon>Hemiptera</taxon>
        <taxon>Heteroptera</taxon>
        <taxon>Panheteroptera</taxon>
        <taxon>Cimicomorpha</taxon>
        <taxon>Miridae</taxon>
        <taxon>Dicyphina</taxon>
        <taxon>Nesidiocoris</taxon>
    </lineage>
</organism>
<feature type="transmembrane region" description="Helical" evidence="7">
    <location>
        <begin position="341"/>
        <end position="365"/>
    </location>
</feature>
<evidence type="ECO:0000256" key="1">
    <source>
        <dbReference type="ARBA" id="ARBA00004141"/>
    </source>
</evidence>
<evidence type="ECO:0000313" key="8">
    <source>
        <dbReference type="EMBL" id="BES97336.1"/>
    </source>
</evidence>
<dbReference type="PANTHER" id="PTHR10361">
    <property type="entry name" value="SODIUM-BILE ACID COTRANSPORTER"/>
    <property type="match status" value="1"/>
</dbReference>
<feature type="transmembrane region" description="Helical" evidence="7">
    <location>
        <begin position="281"/>
        <end position="301"/>
    </location>
</feature>
<dbReference type="EMBL" id="AP028916">
    <property type="protein sequence ID" value="BES97336.1"/>
    <property type="molecule type" value="Genomic_DNA"/>
</dbReference>
<evidence type="ECO:0000256" key="5">
    <source>
        <dbReference type="ARBA" id="ARBA00022989"/>
    </source>
</evidence>
<feature type="transmembrane region" description="Helical" evidence="7">
    <location>
        <begin position="183"/>
        <end position="202"/>
    </location>
</feature>
<name>A0ABN7B2F8_9HEMI</name>
<dbReference type="InterPro" id="IPR002657">
    <property type="entry name" value="BilAc:Na_symport/Acr3"/>
</dbReference>
<evidence type="ECO:0000256" key="3">
    <source>
        <dbReference type="ARBA" id="ARBA00022692"/>
    </source>
</evidence>
<evidence type="ECO:0000313" key="9">
    <source>
        <dbReference type="Proteomes" id="UP001307889"/>
    </source>
</evidence>
<evidence type="ECO:0000256" key="7">
    <source>
        <dbReference type="SAM" id="Phobius"/>
    </source>
</evidence>
<feature type="transmembrane region" description="Helical" evidence="7">
    <location>
        <begin position="148"/>
        <end position="171"/>
    </location>
</feature>
<evidence type="ECO:0000256" key="4">
    <source>
        <dbReference type="ARBA" id="ARBA00022847"/>
    </source>
</evidence>
<accession>A0ABN7B2F8</accession>
<protein>
    <submittedName>
        <fullName evidence="8">Solute carrier family 10 (Sodium bile acid cotransporter family), member</fullName>
    </submittedName>
</protein>
<dbReference type="Pfam" id="PF01758">
    <property type="entry name" value="SBF"/>
    <property type="match status" value="1"/>
</dbReference>
<feature type="transmembrane region" description="Helical" evidence="7">
    <location>
        <begin position="247"/>
        <end position="269"/>
    </location>
</feature>
<comment type="similarity">
    <text evidence="2">Belongs to the bile acid:sodium symporter (BASS) (TC 2.A.28) family.</text>
</comment>
<keyword evidence="9" id="KW-1185">Reference proteome</keyword>
<proteinExistence type="inferred from homology"/>
<feature type="transmembrane region" description="Helical" evidence="7">
    <location>
        <begin position="405"/>
        <end position="424"/>
    </location>
</feature>
<feature type="transmembrane region" description="Helical" evidence="7">
    <location>
        <begin position="7"/>
        <end position="29"/>
    </location>
</feature>
<keyword evidence="4" id="KW-0769">Symport</keyword>
<dbReference type="PANTHER" id="PTHR10361:SF28">
    <property type="entry name" value="P3 PROTEIN-RELATED"/>
    <property type="match status" value="1"/>
</dbReference>
<comment type="subcellular location">
    <subcellularLocation>
        <location evidence="1">Membrane</location>
        <topology evidence="1">Multi-pass membrane protein</topology>
    </subcellularLocation>
</comment>
<feature type="transmembrane region" description="Helical" evidence="7">
    <location>
        <begin position="214"/>
        <end position="235"/>
    </location>
</feature>